<feature type="transmembrane region" description="Helical" evidence="1">
    <location>
        <begin position="108"/>
        <end position="129"/>
    </location>
</feature>
<evidence type="ECO:0000256" key="1">
    <source>
        <dbReference type="SAM" id="Phobius"/>
    </source>
</evidence>
<protein>
    <submittedName>
        <fullName evidence="2">Uncharacterized protein</fullName>
    </submittedName>
</protein>
<dbReference type="AlphaFoldDB" id="A0A8J7M4R8"/>
<dbReference type="RefSeq" id="WP_200605594.1">
    <property type="nucleotide sequence ID" value="NZ_JAEHHL010000001.1"/>
</dbReference>
<dbReference type="Proteomes" id="UP000655420">
    <property type="component" value="Unassembled WGS sequence"/>
</dbReference>
<keyword evidence="3" id="KW-1185">Reference proteome</keyword>
<feature type="transmembrane region" description="Helical" evidence="1">
    <location>
        <begin position="49"/>
        <end position="76"/>
    </location>
</feature>
<keyword evidence="1" id="KW-0472">Membrane</keyword>
<accession>A0A8J7M4R8</accession>
<sequence>MFDVVASEYDEASFFTRNEPTAVRRTSPATSFLTQSVVDPRMSLALTSLALGLAATGVGSLISIGAAAALILSMIVRPLSVRHDDKYGAFDAVELGFLLWSCDRHSPFASAASAMFATASFATLCAGITGTPEQVVLCGAISFMGLIVARLSLASMVRGAKG</sequence>
<proteinExistence type="predicted"/>
<keyword evidence="1" id="KW-0812">Transmembrane</keyword>
<reference evidence="2" key="1">
    <citation type="submission" date="2020-12" db="EMBL/GenBank/DDBJ databases">
        <title>Bacterial taxonomy.</title>
        <authorList>
            <person name="Pan X."/>
        </authorList>
    </citation>
    <scope>NUCLEOTIDE SEQUENCE</scope>
    <source>
        <strain evidence="2">M0105</strain>
    </source>
</reference>
<feature type="transmembrane region" description="Helical" evidence="1">
    <location>
        <begin position="135"/>
        <end position="153"/>
    </location>
</feature>
<organism evidence="2 3">
    <name type="scientific">Thermohalobaculum xanthum</name>
    <dbReference type="NCBI Taxonomy" id="2753746"/>
    <lineage>
        <taxon>Bacteria</taxon>
        <taxon>Pseudomonadati</taxon>
        <taxon>Pseudomonadota</taxon>
        <taxon>Alphaproteobacteria</taxon>
        <taxon>Rhodobacterales</taxon>
        <taxon>Paracoccaceae</taxon>
        <taxon>Thermohalobaculum</taxon>
    </lineage>
</organism>
<evidence type="ECO:0000313" key="2">
    <source>
        <dbReference type="EMBL" id="MBK0397627.1"/>
    </source>
</evidence>
<keyword evidence="1" id="KW-1133">Transmembrane helix</keyword>
<gene>
    <name evidence="2" type="ORF">H0I76_00355</name>
</gene>
<name>A0A8J7M4R8_9RHOB</name>
<evidence type="ECO:0000313" key="3">
    <source>
        <dbReference type="Proteomes" id="UP000655420"/>
    </source>
</evidence>
<dbReference type="EMBL" id="JAEHHL010000001">
    <property type="protein sequence ID" value="MBK0397627.1"/>
    <property type="molecule type" value="Genomic_DNA"/>
</dbReference>
<comment type="caution">
    <text evidence="2">The sequence shown here is derived from an EMBL/GenBank/DDBJ whole genome shotgun (WGS) entry which is preliminary data.</text>
</comment>